<reference evidence="6 7" key="1">
    <citation type="submission" date="2017-02" db="EMBL/GenBank/DDBJ databases">
        <title>Draft genome sequence of Haemophilus paracuniculus CCUG 43573 type strain.</title>
        <authorList>
            <person name="Engstrom-Jakobsson H."/>
            <person name="Salva-Serra F."/>
            <person name="Thorell K."/>
            <person name="Gonzales-Siles L."/>
            <person name="Karlsson R."/>
            <person name="Boulund F."/>
            <person name="Engstrand L."/>
            <person name="Kristiansson E."/>
            <person name="Moore E."/>
        </authorList>
    </citation>
    <scope>NUCLEOTIDE SEQUENCE [LARGE SCALE GENOMIC DNA]</scope>
    <source>
        <strain evidence="6 7">CCUG 43573</strain>
    </source>
</reference>
<dbReference type="InterPro" id="IPR010998">
    <property type="entry name" value="Integrase_recombinase_N"/>
</dbReference>
<dbReference type="SUPFAM" id="SSF56349">
    <property type="entry name" value="DNA breaking-rejoining enzymes"/>
    <property type="match status" value="1"/>
</dbReference>
<dbReference type="PANTHER" id="PTHR30629:SF6">
    <property type="entry name" value="PROPHAGE INTEGRASE INTA-RELATED"/>
    <property type="match status" value="1"/>
</dbReference>
<dbReference type="InterPro" id="IPR025166">
    <property type="entry name" value="Integrase_DNA_bind_dom"/>
</dbReference>
<keyword evidence="2" id="KW-0229">DNA integration</keyword>
<feature type="domain" description="Tyr recombinase" evidence="5">
    <location>
        <begin position="209"/>
        <end position="391"/>
    </location>
</feature>
<dbReference type="STRING" id="734.B0187_07890"/>
<dbReference type="EMBL" id="MUYA01000009">
    <property type="protein sequence ID" value="OOR98785.1"/>
    <property type="molecule type" value="Genomic_DNA"/>
</dbReference>
<dbReference type="AlphaFoldDB" id="A0A1T0ARA1"/>
<dbReference type="InterPro" id="IPR053876">
    <property type="entry name" value="Phage_int_M"/>
</dbReference>
<accession>A0A1T0ARA1</accession>
<dbReference type="InterPro" id="IPR050808">
    <property type="entry name" value="Phage_Integrase"/>
</dbReference>
<keyword evidence="3" id="KW-0238">DNA-binding</keyword>
<dbReference type="GO" id="GO:0015074">
    <property type="term" value="P:DNA integration"/>
    <property type="evidence" value="ECO:0007669"/>
    <property type="project" value="UniProtKB-KW"/>
</dbReference>
<dbReference type="Gene3D" id="1.10.150.130">
    <property type="match status" value="1"/>
</dbReference>
<dbReference type="Proteomes" id="UP000190867">
    <property type="component" value="Unassembled WGS sequence"/>
</dbReference>
<evidence type="ECO:0000313" key="7">
    <source>
        <dbReference type="Proteomes" id="UP000190867"/>
    </source>
</evidence>
<keyword evidence="4" id="KW-0233">DNA recombination</keyword>
<dbReference type="Gene3D" id="3.30.160.390">
    <property type="entry name" value="Integrase, DNA-binding domain"/>
    <property type="match status" value="1"/>
</dbReference>
<evidence type="ECO:0000256" key="4">
    <source>
        <dbReference type="ARBA" id="ARBA00023172"/>
    </source>
</evidence>
<dbReference type="InterPro" id="IPR011010">
    <property type="entry name" value="DNA_brk_join_enz"/>
</dbReference>
<dbReference type="OrthoDB" id="9795573at2"/>
<comment type="similarity">
    <text evidence="1">Belongs to the 'phage' integrase family.</text>
</comment>
<evidence type="ECO:0000256" key="3">
    <source>
        <dbReference type="ARBA" id="ARBA00023125"/>
    </source>
</evidence>
<dbReference type="RefSeq" id="WP_078237314.1">
    <property type="nucleotide sequence ID" value="NZ_MUYA01000009.1"/>
</dbReference>
<dbReference type="PANTHER" id="PTHR30629">
    <property type="entry name" value="PROPHAGE INTEGRASE"/>
    <property type="match status" value="1"/>
</dbReference>
<evidence type="ECO:0000256" key="1">
    <source>
        <dbReference type="ARBA" id="ARBA00008857"/>
    </source>
</evidence>
<evidence type="ECO:0000259" key="5">
    <source>
        <dbReference type="PROSITE" id="PS51898"/>
    </source>
</evidence>
<name>A0A1T0ARA1_9PAST</name>
<evidence type="ECO:0000313" key="6">
    <source>
        <dbReference type="EMBL" id="OOR98785.1"/>
    </source>
</evidence>
<dbReference type="CDD" id="cd00801">
    <property type="entry name" value="INT_P4_C"/>
    <property type="match status" value="1"/>
</dbReference>
<dbReference type="InterPro" id="IPR002104">
    <property type="entry name" value="Integrase_catalytic"/>
</dbReference>
<dbReference type="PROSITE" id="PS51898">
    <property type="entry name" value="TYR_RECOMBINASE"/>
    <property type="match status" value="1"/>
</dbReference>
<sequence>MARITKPLTNTEVDRAKPKEKDYSLMDGQGLFLRVKPNGSKSWLFNYYRPFTNKRTNLGLGSYPEISLAQARAMREEYRALLAQNIDPQLHKQEQENAQIQSIANTFYSVAEKWREKRSKEVEPLTMKKNWERLENHLFPRIGNFPIDRITSPILIKAVEPLNLSGKNDTLNRMINLANQILNYAVTLGYLSFNPCMLAGNAYHKEVQKHHPAIKYAELPKLLADFEQSSCDLLTKYLFRWQLLSMVRPAEAVSVEWSEIDFDKALWHIPAIKMKKVKTGQFDHIVPLSRQMLAILEELRPITGQSLFVFPKNGTSCNQSMNSETITRALRKIGYQGIQDSHGLRSVARTFLEDRAVDFRHAEACLAHKVGDSTSQAYNRADYVELRRPLMQLWGDYVEQCSNL</sequence>
<dbReference type="Pfam" id="PF13356">
    <property type="entry name" value="Arm-DNA-bind_3"/>
    <property type="match status" value="1"/>
</dbReference>
<dbReference type="GO" id="GO:0006310">
    <property type="term" value="P:DNA recombination"/>
    <property type="evidence" value="ECO:0007669"/>
    <property type="project" value="UniProtKB-KW"/>
</dbReference>
<dbReference type="Gene3D" id="1.10.443.10">
    <property type="entry name" value="Intergrase catalytic core"/>
    <property type="match status" value="1"/>
</dbReference>
<keyword evidence="7" id="KW-1185">Reference proteome</keyword>
<dbReference type="Pfam" id="PF22022">
    <property type="entry name" value="Phage_int_M"/>
    <property type="match status" value="1"/>
</dbReference>
<protein>
    <submittedName>
        <fullName evidence="6">Preprotein translocase</fullName>
    </submittedName>
</protein>
<dbReference type="GO" id="GO:0003677">
    <property type="term" value="F:DNA binding"/>
    <property type="evidence" value="ECO:0007669"/>
    <property type="project" value="UniProtKB-KW"/>
</dbReference>
<dbReference type="InterPro" id="IPR038488">
    <property type="entry name" value="Integrase_DNA-bd_sf"/>
</dbReference>
<gene>
    <name evidence="6" type="ORF">B0187_07890</name>
</gene>
<dbReference type="InterPro" id="IPR013762">
    <property type="entry name" value="Integrase-like_cat_sf"/>
</dbReference>
<evidence type="ECO:0000256" key="2">
    <source>
        <dbReference type="ARBA" id="ARBA00022908"/>
    </source>
</evidence>
<dbReference type="Pfam" id="PF00589">
    <property type="entry name" value="Phage_integrase"/>
    <property type="match status" value="1"/>
</dbReference>
<organism evidence="6 7">
    <name type="scientific">Haemophilus paracuniculus</name>
    <dbReference type="NCBI Taxonomy" id="734"/>
    <lineage>
        <taxon>Bacteria</taxon>
        <taxon>Pseudomonadati</taxon>
        <taxon>Pseudomonadota</taxon>
        <taxon>Gammaproteobacteria</taxon>
        <taxon>Pasteurellales</taxon>
        <taxon>Pasteurellaceae</taxon>
        <taxon>Haemophilus</taxon>
    </lineage>
</organism>
<comment type="caution">
    <text evidence="6">The sequence shown here is derived from an EMBL/GenBank/DDBJ whole genome shotgun (WGS) entry which is preliminary data.</text>
</comment>
<proteinExistence type="inferred from homology"/>